<dbReference type="Proteomes" id="UP000325315">
    <property type="component" value="Unassembled WGS sequence"/>
</dbReference>
<dbReference type="EMBL" id="SMMG02000003">
    <property type="protein sequence ID" value="KAA3480813.1"/>
    <property type="molecule type" value="Genomic_DNA"/>
</dbReference>
<sequence length="96" mass="9895">MGKVTEIPSTATYTVISSLAALLESLALCHLEYGIVPIAQSVSAWASAQSASVWAAAQSASVWASAQCVIPSVRGFGAAEDSEVAILRICFIHSLG</sequence>
<gene>
    <name evidence="1" type="ORF">EPI10_021225</name>
</gene>
<dbReference type="AlphaFoldDB" id="A0A5B6WHD1"/>
<proteinExistence type="predicted"/>
<accession>A0A5B6WHD1</accession>
<evidence type="ECO:0000313" key="1">
    <source>
        <dbReference type="EMBL" id="KAA3480813.1"/>
    </source>
</evidence>
<keyword evidence="2" id="KW-1185">Reference proteome</keyword>
<reference evidence="2" key="1">
    <citation type="journal article" date="2019" name="Plant Biotechnol. J.">
        <title>Genome sequencing of the Australian wild diploid species Gossypium australe highlights disease resistance and delayed gland morphogenesis.</title>
        <authorList>
            <person name="Cai Y."/>
            <person name="Cai X."/>
            <person name="Wang Q."/>
            <person name="Wang P."/>
            <person name="Zhang Y."/>
            <person name="Cai C."/>
            <person name="Xu Y."/>
            <person name="Wang K."/>
            <person name="Zhou Z."/>
            <person name="Wang C."/>
            <person name="Geng S."/>
            <person name="Li B."/>
            <person name="Dong Q."/>
            <person name="Hou Y."/>
            <person name="Wang H."/>
            <person name="Ai P."/>
            <person name="Liu Z."/>
            <person name="Yi F."/>
            <person name="Sun M."/>
            <person name="An G."/>
            <person name="Cheng J."/>
            <person name="Zhang Y."/>
            <person name="Shi Q."/>
            <person name="Xie Y."/>
            <person name="Shi X."/>
            <person name="Chang Y."/>
            <person name="Huang F."/>
            <person name="Chen Y."/>
            <person name="Hong S."/>
            <person name="Mi L."/>
            <person name="Sun Q."/>
            <person name="Zhang L."/>
            <person name="Zhou B."/>
            <person name="Peng R."/>
            <person name="Zhang X."/>
            <person name="Liu F."/>
        </authorList>
    </citation>
    <scope>NUCLEOTIDE SEQUENCE [LARGE SCALE GENOMIC DNA]</scope>
    <source>
        <strain evidence="2">cv. PA1801</strain>
    </source>
</reference>
<name>A0A5B6WHD1_9ROSI</name>
<organism evidence="1 2">
    <name type="scientific">Gossypium australe</name>
    <dbReference type="NCBI Taxonomy" id="47621"/>
    <lineage>
        <taxon>Eukaryota</taxon>
        <taxon>Viridiplantae</taxon>
        <taxon>Streptophyta</taxon>
        <taxon>Embryophyta</taxon>
        <taxon>Tracheophyta</taxon>
        <taxon>Spermatophyta</taxon>
        <taxon>Magnoliopsida</taxon>
        <taxon>eudicotyledons</taxon>
        <taxon>Gunneridae</taxon>
        <taxon>Pentapetalae</taxon>
        <taxon>rosids</taxon>
        <taxon>malvids</taxon>
        <taxon>Malvales</taxon>
        <taxon>Malvaceae</taxon>
        <taxon>Malvoideae</taxon>
        <taxon>Gossypium</taxon>
    </lineage>
</organism>
<evidence type="ECO:0000313" key="2">
    <source>
        <dbReference type="Proteomes" id="UP000325315"/>
    </source>
</evidence>
<comment type="caution">
    <text evidence="1">The sequence shown here is derived from an EMBL/GenBank/DDBJ whole genome shotgun (WGS) entry which is preliminary data.</text>
</comment>
<protein>
    <submittedName>
        <fullName evidence="1">Uncharacterized protein</fullName>
    </submittedName>
</protein>